<keyword evidence="2" id="KW-1185">Reference proteome</keyword>
<comment type="caution">
    <text evidence="1">The sequence shown here is derived from an EMBL/GenBank/DDBJ whole genome shotgun (WGS) entry which is preliminary data.</text>
</comment>
<protein>
    <submittedName>
        <fullName evidence="1">Uncharacterized protein</fullName>
    </submittedName>
</protein>
<sequence length="49" mass="5168">MQASAHLSLQLSAAGPLAPLGVRQSELASQSSWPSQNPRQLWLAGILPC</sequence>
<dbReference type="AlphaFoldDB" id="A0A4R6SFB5"/>
<organism evidence="1 2">
    <name type="scientific">Labedaea rhizosphaerae</name>
    <dbReference type="NCBI Taxonomy" id="598644"/>
    <lineage>
        <taxon>Bacteria</taxon>
        <taxon>Bacillati</taxon>
        <taxon>Actinomycetota</taxon>
        <taxon>Actinomycetes</taxon>
        <taxon>Pseudonocardiales</taxon>
        <taxon>Pseudonocardiaceae</taxon>
        <taxon>Labedaea</taxon>
    </lineage>
</organism>
<reference evidence="1 2" key="1">
    <citation type="submission" date="2019-03" db="EMBL/GenBank/DDBJ databases">
        <title>Genomic Encyclopedia of Type Strains, Phase IV (KMG-IV): sequencing the most valuable type-strain genomes for metagenomic binning, comparative biology and taxonomic classification.</title>
        <authorList>
            <person name="Goeker M."/>
        </authorList>
    </citation>
    <scope>NUCLEOTIDE SEQUENCE [LARGE SCALE GENOMIC DNA]</scope>
    <source>
        <strain evidence="1 2">DSM 45361</strain>
    </source>
</reference>
<dbReference type="Proteomes" id="UP000295444">
    <property type="component" value="Unassembled WGS sequence"/>
</dbReference>
<evidence type="ECO:0000313" key="2">
    <source>
        <dbReference type="Proteomes" id="UP000295444"/>
    </source>
</evidence>
<name>A0A4R6SFB5_LABRH</name>
<gene>
    <name evidence="1" type="ORF">EV186_102544</name>
</gene>
<proteinExistence type="predicted"/>
<dbReference type="EMBL" id="SNXZ01000002">
    <property type="protein sequence ID" value="TDQ00682.1"/>
    <property type="molecule type" value="Genomic_DNA"/>
</dbReference>
<evidence type="ECO:0000313" key="1">
    <source>
        <dbReference type="EMBL" id="TDQ00682.1"/>
    </source>
</evidence>
<accession>A0A4R6SFB5</accession>